<accession>A0A6G1I3I9</accession>
<organism evidence="2 3">
    <name type="scientific">Trichodelitschia bisporula</name>
    <dbReference type="NCBI Taxonomy" id="703511"/>
    <lineage>
        <taxon>Eukaryota</taxon>
        <taxon>Fungi</taxon>
        <taxon>Dikarya</taxon>
        <taxon>Ascomycota</taxon>
        <taxon>Pezizomycotina</taxon>
        <taxon>Dothideomycetes</taxon>
        <taxon>Dothideomycetes incertae sedis</taxon>
        <taxon>Phaeotrichales</taxon>
        <taxon>Phaeotrichaceae</taxon>
        <taxon>Trichodelitschia</taxon>
    </lineage>
</organism>
<proteinExistence type="predicted"/>
<gene>
    <name evidence="2" type="ORF">EJ06DRAFT_344954</name>
</gene>
<evidence type="ECO:0000259" key="1">
    <source>
        <dbReference type="Pfam" id="PF06985"/>
    </source>
</evidence>
<reference evidence="2" key="1">
    <citation type="journal article" date="2020" name="Stud. Mycol.">
        <title>101 Dothideomycetes genomes: a test case for predicting lifestyles and emergence of pathogens.</title>
        <authorList>
            <person name="Haridas S."/>
            <person name="Albert R."/>
            <person name="Binder M."/>
            <person name="Bloem J."/>
            <person name="Labutti K."/>
            <person name="Salamov A."/>
            <person name="Andreopoulos B."/>
            <person name="Baker S."/>
            <person name="Barry K."/>
            <person name="Bills G."/>
            <person name="Bluhm B."/>
            <person name="Cannon C."/>
            <person name="Castanera R."/>
            <person name="Culley D."/>
            <person name="Daum C."/>
            <person name="Ezra D."/>
            <person name="Gonzalez J."/>
            <person name="Henrissat B."/>
            <person name="Kuo A."/>
            <person name="Liang C."/>
            <person name="Lipzen A."/>
            <person name="Lutzoni F."/>
            <person name="Magnuson J."/>
            <person name="Mondo S."/>
            <person name="Nolan M."/>
            <person name="Ohm R."/>
            <person name="Pangilinan J."/>
            <person name="Park H.-J."/>
            <person name="Ramirez L."/>
            <person name="Alfaro M."/>
            <person name="Sun H."/>
            <person name="Tritt A."/>
            <person name="Yoshinaga Y."/>
            <person name="Zwiers L.-H."/>
            <person name="Turgeon B."/>
            <person name="Goodwin S."/>
            <person name="Spatafora J."/>
            <person name="Crous P."/>
            <person name="Grigoriev I."/>
        </authorList>
    </citation>
    <scope>NUCLEOTIDE SEQUENCE</scope>
    <source>
        <strain evidence="2">CBS 262.69</strain>
    </source>
</reference>
<sequence length="727" mass="80329">MKLSLPVRQLMSRLKNAKEHEERTVENGYRGPSYLCEAIEATERVVKLLSTKDPERRGRLVALSNLLWQRSRCSSGILDDLNQAITRMEDALTLHPQISMLKGPDLERLSALYEDRFERENIRPDQEKAIALLEQAVHVTHSKWRIQAAIVCLWLRLRETRATVVLEVPFDDISSAPISHADVPLGRFRFIDTAAFAERSALRVIEFEHLPKDRYVALSYVWRGVPVSPEAIAETKTMSIDGATDADPISIEVLRKACLAALKERCPLLWLDGVCIIQASAEDRAWQIRRMYDLYAACKTCLVVPGGLAALVSLTTETPWLHRAWTLQEALAPPRSATLFAWDHGPHHVISAHFPVFITYLEDGAAMADTKSLTDMSILGRVRFSHIEKQHDRDAATPITLRLLGSAEHDQAPLMALAGAREFKRKDEGFANAVWRAALLRCASHPVDMIFSIMGLLRVTLDPSKYPSEDVVPALIDLMQVLLNRGDKAEWLGVAPGMAVGNEISMLPVLPKVMENGRAGVLIDSVMKDAAITMGESGDTWWKLKGAPTGAMDAEGVLTFEALAVAVRLMEGEAGEGKSFKDVKDRTWAIDHKAGTPPFAVFVGKKERYSNAALGMMIDPWDSLVMLVDEKEKARLRVLGQSLADKAASLTIGKGVMDKAASFKPKFAAGRGHDLLAKGTGMLRSTGLLDKTGLLGSSDLMHTIGYACVKPEVHQAPEWPIRALRVK</sequence>
<evidence type="ECO:0000313" key="3">
    <source>
        <dbReference type="Proteomes" id="UP000799640"/>
    </source>
</evidence>
<dbReference type="Pfam" id="PF06985">
    <property type="entry name" value="HET"/>
    <property type="match status" value="1"/>
</dbReference>
<dbReference type="PANTHER" id="PTHR24148:SF64">
    <property type="entry name" value="HETEROKARYON INCOMPATIBILITY DOMAIN-CONTAINING PROTEIN"/>
    <property type="match status" value="1"/>
</dbReference>
<evidence type="ECO:0000313" key="2">
    <source>
        <dbReference type="EMBL" id="KAF2402545.1"/>
    </source>
</evidence>
<dbReference type="InterPro" id="IPR052895">
    <property type="entry name" value="HetReg/Transcr_Mod"/>
</dbReference>
<protein>
    <recommendedName>
        <fullName evidence="1">Heterokaryon incompatibility domain-containing protein</fullName>
    </recommendedName>
</protein>
<dbReference type="EMBL" id="ML996691">
    <property type="protein sequence ID" value="KAF2402545.1"/>
    <property type="molecule type" value="Genomic_DNA"/>
</dbReference>
<dbReference type="Proteomes" id="UP000799640">
    <property type="component" value="Unassembled WGS sequence"/>
</dbReference>
<dbReference type="AlphaFoldDB" id="A0A6G1I3I9"/>
<keyword evidence="3" id="KW-1185">Reference proteome</keyword>
<dbReference type="OrthoDB" id="3778324at2759"/>
<name>A0A6G1I3I9_9PEZI</name>
<feature type="domain" description="Heterokaryon incompatibility" evidence="1">
    <location>
        <begin position="215"/>
        <end position="306"/>
    </location>
</feature>
<dbReference type="PANTHER" id="PTHR24148">
    <property type="entry name" value="ANKYRIN REPEAT DOMAIN-CONTAINING PROTEIN 39 HOMOLOG-RELATED"/>
    <property type="match status" value="1"/>
</dbReference>
<dbReference type="InterPro" id="IPR010730">
    <property type="entry name" value="HET"/>
</dbReference>